<dbReference type="Pfam" id="PF07813">
    <property type="entry name" value="LTXXQ"/>
    <property type="match status" value="1"/>
</dbReference>
<reference evidence="3 5" key="2">
    <citation type="submission" date="2019-03" db="EMBL/GenBank/DDBJ databases">
        <title>Genomic Encyclopedia of Type Strains, Phase IV (KMG-IV): sequencing the most valuable type-strain genomes for metagenomic binning, comparative biology and taxonomic classification.</title>
        <authorList>
            <person name="Goeker M."/>
        </authorList>
    </citation>
    <scope>NUCLEOTIDE SEQUENCE [LARGE SCALE GENOMIC DNA]</scope>
    <source>
        <strain evidence="3 5">DSM 3764</strain>
    </source>
</reference>
<keyword evidence="1" id="KW-0732">Signal</keyword>
<feature type="chain" id="PRO_5016754745" evidence="1">
    <location>
        <begin position="35"/>
        <end position="167"/>
    </location>
</feature>
<proteinExistence type="predicted"/>
<dbReference type="OrthoDB" id="8589301at2"/>
<dbReference type="Proteomes" id="UP000295794">
    <property type="component" value="Unassembled WGS sequence"/>
</dbReference>
<evidence type="ECO:0000313" key="3">
    <source>
        <dbReference type="EMBL" id="TCU86994.1"/>
    </source>
</evidence>
<protein>
    <submittedName>
        <fullName evidence="2">Periplasmic protein</fullName>
    </submittedName>
    <submittedName>
        <fullName evidence="3">Spy/CpxP family protein refolding chaperone</fullName>
    </submittedName>
</protein>
<keyword evidence="5" id="KW-1185">Reference proteome</keyword>
<accession>A0A377Q6G4</accession>
<evidence type="ECO:0000313" key="2">
    <source>
        <dbReference type="EMBL" id="STQ90325.1"/>
    </source>
</evidence>
<sequence length="167" mass="18582">MFSALKAKFQHRHMKRRAAIIAVMGLSLGGLAYAAAPEHCGGGPGMRHGNPEQMHKMMQSRLDKALQEVGASDAQKAQLKPLAEQAFKEMKTQREAMHEDRDELRKALSQTTVDAAQLETLRAAKIKAMDESSRKLTAILAEASKILTPEQRLKLVEKMDRRGRKHG</sequence>
<organism evidence="2 4">
    <name type="scientific">Iodobacter fluviatilis</name>
    <dbReference type="NCBI Taxonomy" id="537"/>
    <lineage>
        <taxon>Bacteria</taxon>
        <taxon>Pseudomonadati</taxon>
        <taxon>Pseudomonadota</taxon>
        <taxon>Betaproteobacteria</taxon>
        <taxon>Neisseriales</taxon>
        <taxon>Chitinibacteraceae</taxon>
        <taxon>Iodobacter</taxon>
    </lineage>
</organism>
<dbReference type="Gene3D" id="1.20.120.1490">
    <property type="match status" value="1"/>
</dbReference>
<dbReference type="InterPro" id="IPR012899">
    <property type="entry name" value="LTXXQ"/>
</dbReference>
<dbReference type="EMBL" id="UGHR01000001">
    <property type="protein sequence ID" value="STQ90325.1"/>
    <property type="molecule type" value="Genomic_DNA"/>
</dbReference>
<dbReference type="RefSeq" id="WP_115226666.1">
    <property type="nucleotide sequence ID" value="NZ_CAWOLO010000005.1"/>
</dbReference>
<name>A0A377Q6G4_9NEIS</name>
<dbReference type="EMBL" id="SMBT01000005">
    <property type="protein sequence ID" value="TCU86994.1"/>
    <property type="molecule type" value="Genomic_DNA"/>
</dbReference>
<evidence type="ECO:0000313" key="4">
    <source>
        <dbReference type="Proteomes" id="UP000255108"/>
    </source>
</evidence>
<dbReference type="CDD" id="cd09916">
    <property type="entry name" value="CpxP_like"/>
    <property type="match status" value="1"/>
</dbReference>
<dbReference type="Proteomes" id="UP000255108">
    <property type="component" value="Unassembled WGS sequence"/>
</dbReference>
<dbReference type="GO" id="GO:0042597">
    <property type="term" value="C:periplasmic space"/>
    <property type="evidence" value="ECO:0007669"/>
    <property type="project" value="InterPro"/>
</dbReference>
<feature type="signal peptide" evidence="1">
    <location>
        <begin position="1"/>
        <end position="34"/>
    </location>
</feature>
<evidence type="ECO:0000313" key="5">
    <source>
        <dbReference type="Proteomes" id="UP000295794"/>
    </source>
</evidence>
<reference evidence="2 4" key="1">
    <citation type="submission" date="2018-06" db="EMBL/GenBank/DDBJ databases">
        <authorList>
            <consortium name="Pathogen Informatics"/>
            <person name="Doyle S."/>
        </authorList>
    </citation>
    <scope>NUCLEOTIDE SEQUENCE [LARGE SCALE GENOMIC DNA]</scope>
    <source>
        <strain evidence="2 4">NCTC11159</strain>
    </source>
</reference>
<gene>
    <name evidence="3" type="ORF">EV682_105119</name>
    <name evidence="2" type="ORF">NCTC11159_01389</name>
</gene>
<evidence type="ECO:0000256" key="1">
    <source>
        <dbReference type="SAM" id="SignalP"/>
    </source>
</evidence>
<dbReference type="AlphaFoldDB" id="A0A377Q6G4"/>